<dbReference type="InterPro" id="IPR018334">
    <property type="entry name" value="ArsR_HTH"/>
</dbReference>
<dbReference type="GO" id="GO:0003677">
    <property type="term" value="F:DNA binding"/>
    <property type="evidence" value="ECO:0007669"/>
    <property type="project" value="UniProtKB-KW"/>
</dbReference>
<protein>
    <recommendedName>
        <fullName evidence="5">HTH arsR-type domain-containing protein</fullName>
    </recommendedName>
</protein>
<gene>
    <name evidence="6" type="ORF">IV74_GL000615</name>
</gene>
<reference evidence="6 7" key="1">
    <citation type="journal article" date="2015" name="Genome Announc.">
        <title>Expanding the biotechnology potential of lactobacilli through comparative genomics of 213 strains and associated genera.</title>
        <authorList>
            <person name="Sun Z."/>
            <person name="Harris H.M."/>
            <person name="McCann A."/>
            <person name="Guo C."/>
            <person name="Argimon S."/>
            <person name="Zhang W."/>
            <person name="Yang X."/>
            <person name="Jeffery I.B."/>
            <person name="Cooney J.C."/>
            <person name="Kagawa T.F."/>
            <person name="Liu W."/>
            <person name="Song Y."/>
            <person name="Salvetti E."/>
            <person name="Wrobel A."/>
            <person name="Rasinkangas P."/>
            <person name="Parkhill J."/>
            <person name="Rea M.C."/>
            <person name="O'Sullivan O."/>
            <person name="Ritari J."/>
            <person name="Douillard F.P."/>
            <person name="Paul Ross R."/>
            <person name="Yang R."/>
            <person name="Briner A.E."/>
            <person name="Felis G.E."/>
            <person name="de Vos W.M."/>
            <person name="Barrangou R."/>
            <person name="Klaenhammer T.R."/>
            <person name="Caufield P.W."/>
            <person name="Cui Y."/>
            <person name="Zhang H."/>
            <person name="O'Toole P.W."/>
        </authorList>
    </citation>
    <scope>NUCLEOTIDE SEQUENCE [LARGE SCALE GENOMIC DNA]</scope>
    <source>
        <strain evidence="6 7">DSM 20623</strain>
    </source>
</reference>
<dbReference type="InterPro" id="IPR036390">
    <property type="entry name" value="WH_DNA-bd_sf"/>
</dbReference>
<keyword evidence="7" id="KW-1185">Reference proteome</keyword>
<dbReference type="PANTHER" id="PTHR43132">
    <property type="entry name" value="ARSENICAL RESISTANCE OPERON REPRESSOR ARSR-RELATED"/>
    <property type="match status" value="1"/>
</dbReference>
<dbReference type="CDD" id="cd00090">
    <property type="entry name" value="HTH_ARSR"/>
    <property type="match status" value="1"/>
</dbReference>
<dbReference type="GO" id="GO:0046686">
    <property type="term" value="P:response to cadmium ion"/>
    <property type="evidence" value="ECO:0007669"/>
    <property type="project" value="UniProtKB-KW"/>
</dbReference>
<dbReference type="SMART" id="SM00418">
    <property type="entry name" value="HTH_ARSR"/>
    <property type="match status" value="1"/>
</dbReference>
<dbReference type="InterPro" id="IPR051011">
    <property type="entry name" value="Metal_resp_trans_reg"/>
</dbReference>
<dbReference type="NCBIfam" id="NF033788">
    <property type="entry name" value="HTH_metalloreg"/>
    <property type="match status" value="1"/>
</dbReference>
<dbReference type="PROSITE" id="PS50987">
    <property type="entry name" value="HTH_ARSR_2"/>
    <property type="match status" value="1"/>
</dbReference>
<dbReference type="PRINTS" id="PR00778">
    <property type="entry name" value="HTHARSR"/>
</dbReference>
<keyword evidence="4" id="KW-0105">Cadmium resistance</keyword>
<accession>A0A0R2I516</accession>
<evidence type="ECO:0000259" key="5">
    <source>
        <dbReference type="PROSITE" id="PS50987"/>
    </source>
</evidence>
<dbReference type="InterPro" id="IPR036388">
    <property type="entry name" value="WH-like_DNA-bd_sf"/>
</dbReference>
<dbReference type="GeneID" id="89587907"/>
<dbReference type="InterPro" id="IPR011991">
    <property type="entry name" value="ArsR-like_HTH"/>
</dbReference>
<feature type="domain" description="HTH arsR-type" evidence="5">
    <location>
        <begin position="13"/>
        <end position="107"/>
    </location>
</feature>
<proteinExistence type="predicted"/>
<evidence type="ECO:0000256" key="3">
    <source>
        <dbReference type="ARBA" id="ARBA00023163"/>
    </source>
</evidence>
<dbReference type="RefSeq" id="WP_051915698.1">
    <property type="nucleotide sequence ID" value="NZ_JQBS01000017.1"/>
</dbReference>
<dbReference type="PROSITE" id="PS00846">
    <property type="entry name" value="HTH_ARSR_1"/>
    <property type="match status" value="1"/>
</dbReference>
<dbReference type="Gene3D" id="1.10.10.10">
    <property type="entry name" value="Winged helix-like DNA-binding domain superfamily/Winged helix DNA-binding domain"/>
    <property type="match status" value="1"/>
</dbReference>
<evidence type="ECO:0000256" key="4">
    <source>
        <dbReference type="ARBA" id="ARBA00043263"/>
    </source>
</evidence>
<dbReference type="Proteomes" id="UP000051658">
    <property type="component" value="Unassembled WGS sequence"/>
</dbReference>
<keyword evidence="1" id="KW-0805">Transcription regulation</keyword>
<dbReference type="GO" id="GO:0003700">
    <property type="term" value="F:DNA-binding transcription factor activity"/>
    <property type="evidence" value="ECO:0007669"/>
    <property type="project" value="InterPro"/>
</dbReference>
<keyword evidence="2" id="KW-0238">DNA-binding</keyword>
<evidence type="ECO:0000313" key="6">
    <source>
        <dbReference type="EMBL" id="KRN56967.1"/>
    </source>
</evidence>
<dbReference type="AlphaFoldDB" id="A0A0R2I516"/>
<dbReference type="InterPro" id="IPR001845">
    <property type="entry name" value="HTH_ArsR_DNA-bd_dom"/>
</dbReference>
<dbReference type="PATRIC" id="fig|1449336.4.peg.628"/>
<name>A0A0R2I516_CARDV</name>
<comment type="caution">
    <text evidence="6">The sequence shown here is derived from an EMBL/GenBank/DDBJ whole genome shotgun (WGS) entry which is preliminary data.</text>
</comment>
<evidence type="ECO:0000313" key="7">
    <source>
        <dbReference type="Proteomes" id="UP000051658"/>
    </source>
</evidence>
<evidence type="ECO:0000256" key="2">
    <source>
        <dbReference type="ARBA" id="ARBA00023125"/>
    </source>
</evidence>
<sequence>MSKNNSGQTIALLDSIDAQKMSAFFKLMSEEIRFKLIFILAHEGEMCVSDLAKWVDSTIATTSHHLQLLKKNKVIENRREGKQIFYFIDNIKVSHFINIGLDFNHLS</sequence>
<dbReference type="Pfam" id="PF01022">
    <property type="entry name" value="HTH_5"/>
    <property type="match status" value="1"/>
</dbReference>
<keyword evidence="3" id="KW-0804">Transcription</keyword>
<dbReference type="EMBL" id="JQBS01000017">
    <property type="protein sequence ID" value="KRN56967.1"/>
    <property type="molecule type" value="Genomic_DNA"/>
</dbReference>
<evidence type="ECO:0000256" key="1">
    <source>
        <dbReference type="ARBA" id="ARBA00023015"/>
    </source>
</evidence>
<dbReference type="eggNOG" id="COG0640">
    <property type="taxonomic scope" value="Bacteria"/>
</dbReference>
<dbReference type="SUPFAM" id="SSF46785">
    <property type="entry name" value="Winged helix' DNA-binding domain"/>
    <property type="match status" value="1"/>
</dbReference>
<organism evidence="6 7">
    <name type="scientific">Carnobacterium divergens DSM 20623</name>
    <dbReference type="NCBI Taxonomy" id="1449336"/>
    <lineage>
        <taxon>Bacteria</taxon>
        <taxon>Bacillati</taxon>
        <taxon>Bacillota</taxon>
        <taxon>Bacilli</taxon>
        <taxon>Lactobacillales</taxon>
        <taxon>Carnobacteriaceae</taxon>
        <taxon>Carnobacterium</taxon>
    </lineage>
</organism>
<dbReference type="PANTHER" id="PTHR43132:SF6">
    <property type="entry name" value="HTH-TYPE TRANSCRIPTIONAL REPRESSOR CZRA"/>
    <property type="match status" value="1"/>
</dbReference>